<feature type="chain" id="PRO_5046448687" description="Lipoprotein" evidence="1">
    <location>
        <begin position="21"/>
        <end position="127"/>
    </location>
</feature>
<evidence type="ECO:0000313" key="2">
    <source>
        <dbReference type="EMBL" id="WNG46625.1"/>
    </source>
</evidence>
<protein>
    <recommendedName>
        <fullName evidence="4">Lipoprotein</fullName>
    </recommendedName>
</protein>
<dbReference type="Proteomes" id="UP001611383">
    <property type="component" value="Chromosome"/>
</dbReference>
<organism evidence="2 3">
    <name type="scientific">Archangium minus</name>
    <dbReference type="NCBI Taxonomy" id="83450"/>
    <lineage>
        <taxon>Bacteria</taxon>
        <taxon>Pseudomonadati</taxon>
        <taxon>Myxococcota</taxon>
        <taxon>Myxococcia</taxon>
        <taxon>Myxococcales</taxon>
        <taxon>Cystobacterineae</taxon>
        <taxon>Archangiaceae</taxon>
        <taxon>Archangium</taxon>
    </lineage>
</organism>
<keyword evidence="1" id="KW-0732">Signal</keyword>
<gene>
    <name evidence="2" type="ORF">F0U60_22795</name>
</gene>
<dbReference type="RefSeq" id="WP_395823207.1">
    <property type="nucleotide sequence ID" value="NZ_CP043494.1"/>
</dbReference>
<evidence type="ECO:0000313" key="3">
    <source>
        <dbReference type="Proteomes" id="UP001611383"/>
    </source>
</evidence>
<evidence type="ECO:0008006" key="4">
    <source>
        <dbReference type="Google" id="ProtNLM"/>
    </source>
</evidence>
<accession>A0ABY9WSJ9</accession>
<proteinExistence type="predicted"/>
<keyword evidence="3" id="KW-1185">Reference proteome</keyword>
<name>A0ABY9WSJ9_9BACT</name>
<evidence type="ECO:0000256" key="1">
    <source>
        <dbReference type="SAM" id="SignalP"/>
    </source>
</evidence>
<sequence>MIIRLVAIVFALLLSMQVAALPGGTMLVCRYTGQRVAPCASCPGKKPVEEKRVLPQGCCEIQQGHRVDVDGAATALDWTPRFHAVELPTVALWQPPEPPSEPVLRVRSGHDPPPRARLFLSLRQLLI</sequence>
<dbReference type="EMBL" id="CP043494">
    <property type="protein sequence ID" value="WNG46625.1"/>
    <property type="molecule type" value="Genomic_DNA"/>
</dbReference>
<reference evidence="2 3" key="1">
    <citation type="submission" date="2019-08" db="EMBL/GenBank/DDBJ databases">
        <title>Archangium and Cystobacter genomes.</title>
        <authorList>
            <person name="Chen I.-C.K."/>
            <person name="Wielgoss S."/>
        </authorList>
    </citation>
    <scope>NUCLEOTIDE SEQUENCE [LARGE SCALE GENOMIC DNA]</scope>
    <source>
        <strain evidence="2 3">Cbm 6</strain>
    </source>
</reference>
<feature type="signal peptide" evidence="1">
    <location>
        <begin position="1"/>
        <end position="20"/>
    </location>
</feature>